<dbReference type="EMBL" id="CP110418">
    <property type="protein sequence ID" value="UZG50868.1"/>
    <property type="molecule type" value="Genomic_DNA"/>
</dbReference>
<feature type="transmembrane region" description="Helical" evidence="1">
    <location>
        <begin position="178"/>
        <end position="200"/>
    </location>
</feature>
<dbReference type="AlphaFoldDB" id="A0AA47AB08"/>
<protein>
    <submittedName>
        <fullName evidence="2">YybS family protein</fullName>
    </submittedName>
</protein>
<dbReference type="PANTHER" id="PTHR41324">
    <property type="entry name" value="MEMBRANE PROTEIN-RELATED"/>
    <property type="match status" value="1"/>
</dbReference>
<feature type="transmembrane region" description="Helical" evidence="1">
    <location>
        <begin position="31"/>
        <end position="49"/>
    </location>
</feature>
<proteinExistence type="predicted"/>
<reference evidence="2" key="1">
    <citation type="submission" date="2022-11" db="EMBL/GenBank/DDBJ databases">
        <title>Complete genome sequence of Veillonella rogosae KCOM 3468 isolated from human Subgingival dental plaque of Chronic peridontitis Lesion.</title>
        <authorList>
            <person name="Park S.-N."/>
            <person name="Lim Y.K."/>
            <person name="Kook J.-K."/>
        </authorList>
    </citation>
    <scope>NUCLEOTIDE SEQUENCE</scope>
    <source>
        <strain evidence="2">KCOM 3468</strain>
    </source>
</reference>
<evidence type="ECO:0000313" key="3">
    <source>
        <dbReference type="Proteomes" id="UP001164244"/>
    </source>
</evidence>
<feature type="transmembrane region" description="Helical" evidence="1">
    <location>
        <begin position="61"/>
        <end position="83"/>
    </location>
</feature>
<feature type="transmembrane region" description="Helical" evidence="1">
    <location>
        <begin position="103"/>
        <end position="126"/>
    </location>
</feature>
<organism evidence="2 3">
    <name type="scientific">Veillonella rogosae</name>
    <dbReference type="NCBI Taxonomy" id="423477"/>
    <lineage>
        <taxon>Bacteria</taxon>
        <taxon>Bacillati</taxon>
        <taxon>Bacillota</taxon>
        <taxon>Negativicutes</taxon>
        <taxon>Veillonellales</taxon>
        <taxon>Veillonellaceae</taxon>
        <taxon>Veillonella</taxon>
    </lineage>
</organism>
<dbReference type="Pfam" id="PF09991">
    <property type="entry name" value="DUF2232"/>
    <property type="match status" value="1"/>
</dbReference>
<accession>A0AA47AB08</accession>
<dbReference type="RefSeq" id="WP_043006199.1">
    <property type="nucleotide sequence ID" value="NZ_CP110418.1"/>
</dbReference>
<feature type="transmembrane region" description="Helical" evidence="1">
    <location>
        <begin position="284"/>
        <end position="308"/>
    </location>
</feature>
<keyword evidence="1" id="KW-0472">Membrane</keyword>
<evidence type="ECO:0000313" key="2">
    <source>
        <dbReference type="EMBL" id="UZG50868.1"/>
    </source>
</evidence>
<dbReference type="PANTHER" id="PTHR41324:SF1">
    <property type="entry name" value="DUF2232 DOMAIN-CONTAINING PROTEIN"/>
    <property type="match status" value="1"/>
</dbReference>
<gene>
    <name evidence="2" type="ORF">OKW85_09275</name>
</gene>
<dbReference type="KEGG" id="vrg:OKW85_09275"/>
<evidence type="ECO:0000256" key="1">
    <source>
        <dbReference type="SAM" id="Phobius"/>
    </source>
</evidence>
<feature type="transmembrane region" description="Helical" evidence="1">
    <location>
        <begin position="251"/>
        <end position="272"/>
    </location>
</feature>
<dbReference type="Proteomes" id="UP001164244">
    <property type="component" value="Chromosome"/>
</dbReference>
<feature type="transmembrane region" description="Helical" evidence="1">
    <location>
        <begin position="220"/>
        <end position="239"/>
    </location>
</feature>
<sequence>MKQTNTRAMVETAFVSTIVVMLTIVGSTVPFLSLLATLVAPSGIALIGIRWGSKYSCAASVVAFVLVSLLVGPLMAMATILAYSLPSIFLGEAFRANWSFGKLIVIPAIALTVTSLMGIFISAGLTSFDLSQINQMIDVDLKNAIIESVKQQPMTQEQMDAYINRLDFTIQQAKRMLLAYWFAANAVVVYMLAKLVSYIGGRTNSVMRTLPTMDTWRMPIWGAGVLAVGIILAYGEQYLGYTNTIISDVGLNLALFGGMVCGLNGITCLLSIMKSYNLAGFFRFIIIALLYVMSPMALVIYGIFDMFLDMRARFQKRSL</sequence>
<keyword evidence="1" id="KW-1133">Transmembrane helix</keyword>
<name>A0AA47AB08_9FIRM</name>
<dbReference type="InterPro" id="IPR018710">
    <property type="entry name" value="DUF2232"/>
</dbReference>
<keyword evidence="1" id="KW-0812">Transmembrane</keyword>